<evidence type="ECO:0000256" key="4">
    <source>
        <dbReference type="ARBA" id="ARBA00022553"/>
    </source>
</evidence>
<comment type="subunit">
    <text evidence="10">At low DSF concentrations, interacts with RpfF.</text>
</comment>
<evidence type="ECO:0000256" key="11">
    <source>
        <dbReference type="ARBA" id="ARBA00068150"/>
    </source>
</evidence>
<dbReference type="Pfam" id="PF13188">
    <property type="entry name" value="PAS_8"/>
    <property type="match status" value="1"/>
</dbReference>
<keyword evidence="8" id="KW-0067">ATP-binding</keyword>
<dbReference type="SUPFAM" id="SSF55785">
    <property type="entry name" value="PYP-like sensor domain (PAS domain)"/>
    <property type="match status" value="2"/>
</dbReference>
<evidence type="ECO:0000256" key="7">
    <source>
        <dbReference type="ARBA" id="ARBA00022777"/>
    </source>
</evidence>
<dbReference type="PROSITE" id="PS50109">
    <property type="entry name" value="HIS_KIN"/>
    <property type="match status" value="1"/>
</dbReference>
<dbReference type="Proteomes" id="UP000316968">
    <property type="component" value="Chromosome"/>
</dbReference>
<dbReference type="InterPro" id="IPR035965">
    <property type="entry name" value="PAS-like_dom_sf"/>
</dbReference>
<evidence type="ECO:0000256" key="12">
    <source>
        <dbReference type="ARBA" id="ARBA00074306"/>
    </source>
</evidence>
<evidence type="ECO:0000313" key="18">
    <source>
        <dbReference type="Proteomes" id="UP000316968"/>
    </source>
</evidence>
<accession>A0A4Y6UY63</accession>
<dbReference type="SMART" id="SM00388">
    <property type="entry name" value="HisKA"/>
    <property type="match status" value="1"/>
</dbReference>
<dbReference type="AlphaFoldDB" id="A0A4Y6UY63"/>
<dbReference type="CDD" id="cd16922">
    <property type="entry name" value="HATPase_EvgS-ArcB-TorS-like"/>
    <property type="match status" value="1"/>
</dbReference>
<feature type="domain" description="Histidine kinase" evidence="14">
    <location>
        <begin position="488"/>
        <end position="711"/>
    </location>
</feature>
<dbReference type="PROSITE" id="PS50110">
    <property type="entry name" value="RESPONSE_REGULATORY"/>
    <property type="match status" value="1"/>
</dbReference>
<dbReference type="Gene3D" id="3.30.450.20">
    <property type="entry name" value="PAS domain"/>
    <property type="match status" value="2"/>
</dbReference>
<dbReference type="FunFam" id="3.30.565.10:FF:000010">
    <property type="entry name" value="Sensor histidine kinase RcsC"/>
    <property type="match status" value="1"/>
</dbReference>
<keyword evidence="6" id="KW-0547">Nucleotide-binding</keyword>
<evidence type="ECO:0000259" key="16">
    <source>
        <dbReference type="PROSITE" id="PS50112"/>
    </source>
</evidence>
<feature type="domain" description="Response regulatory" evidence="15">
    <location>
        <begin position="736"/>
        <end position="853"/>
    </location>
</feature>
<evidence type="ECO:0000256" key="13">
    <source>
        <dbReference type="PROSITE-ProRule" id="PRU00169"/>
    </source>
</evidence>
<evidence type="ECO:0000256" key="8">
    <source>
        <dbReference type="ARBA" id="ARBA00022840"/>
    </source>
</evidence>
<dbReference type="EC" id="2.7.13.3" evidence="3"/>
<dbReference type="InterPro" id="IPR001789">
    <property type="entry name" value="Sig_transdc_resp-reg_receiver"/>
</dbReference>
<dbReference type="InterPro" id="IPR003661">
    <property type="entry name" value="HisK_dim/P_dom"/>
</dbReference>
<dbReference type="KEGG" id="saca:FFV09_18745"/>
<name>A0A4Y6UY63_SACBS</name>
<feature type="domain" description="PAS" evidence="16">
    <location>
        <begin position="346"/>
        <end position="398"/>
    </location>
</feature>
<dbReference type="Pfam" id="PF00072">
    <property type="entry name" value="Response_reg"/>
    <property type="match status" value="1"/>
</dbReference>
<dbReference type="SUPFAM" id="SSF47384">
    <property type="entry name" value="Homodimeric domain of signal transducing histidine kinase"/>
    <property type="match status" value="1"/>
</dbReference>
<dbReference type="FunFam" id="1.10.287.130:FF:000002">
    <property type="entry name" value="Two-component osmosensing histidine kinase"/>
    <property type="match status" value="1"/>
</dbReference>
<evidence type="ECO:0000256" key="6">
    <source>
        <dbReference type="ARBA" id="ARBA00022741"/>
    </source>
</evidence>
<dbReference type="InterPro" id="IPR036890">
    <property type="entry name" value="HATPase_C_sf"/>
</dbReference>
<protein>
    <recommendedName>
        <fullName evidence="12">Circadian input-output histidine kinase CikA</fullName>
        <ecNumber evidence="3">2.7.13.3</ecNumber>
    </recommendedName>
    <alternativeName>
        <fullName evidence="11">Sensory/regulatory protein RpfC</fullName>
    </alternativeName>
</protein>
<dbReference type="PANTHER" id="PTHR45339">
    <property type="entry name" value="HYBRID SIGNAL TRANSDUCTION HISTIDINE KINASE J"/>
    <property type="match status" value="1"/>
</dbReference>
<evidence type="ECO:0000256" key="1">
    <source>
        <dbReference type="ARBA" id="ARBA00000085"/>
    </source>
</evidence>
<keyword evidence="9" id="KW-0902">Two-component regulatory system</keyword>
<dbReference type="Pfam" id="PF08448">
    <property type="entry name" value="PAS_4"/>
    <property type="match status" value="1"/>
</dbReference>
<comment type="catalytic activity">
    <reaction evidence="1">
        <text>ATP + protein L-histidine = ADP + protein N-phospho-L-histidine.</text>
        <dbReference type="EC" id="2.7.13.3"/>
    </reaction>
</comment>
<dbReference type="EMBL" id="CP041217">
    <property type="protein sequence ID" value="QDH22699.1"/>
    <property type="molecule type" value="Genomic_DNA"/>
</dbReference>
<keyword evidence="4 13" id="KW-0597">Phosphoprotein</keyword>
<dbReference type="InterPro" id="IPR011006">
    <property type="entry name" value="CheY-like_superfamily"/>
</dbReference>
<dbReference type="GO" id="GO:0000155">
    <property type="term" value="F:phosphorelay sensor kinase activity"/>
    <property type="evidence" value="ECO:0007669"/>
    <property type="project" value="InterPro"/>
</dbReference>
<evidence type="ECO:0000256" key="10">
    <source>
        <dbReference type="ARBA" id="ARBA00064003"/>
    </source>
</evidence>
<dbReference type="CDD" id="cd00130">
    <property type="entry name" value="PAS"/>
    <property type="match status" value="2"/>
</dbReference>
<dbReference type="CDD" id="cd17546">
    <property type="entry name" value="REC_hyHK_CKI1_RcsC-like"/>
    <property type="match status" value="1"/>
</dbReference>
<dbReference type="SMART" id="SM00091">
    <property type="entry name" value="PAS"/>
    <property type="match status" value="2"/>
</dbReference>
<dbReference type="InterPro" id="IPR000014">
    <property type="entry name" value="PAS"/>
</dbReference>
<dbReference type="InterPro" id="IPR005467">
    <property type="entry name" value="His_kinase_dom"/>
</dbReference>
<dbReference type="SUPFAM" id="SSF55874">
    <property type="entry name" value="ATPase domain of HSP90 chaperone/DNA topoisomerase II/histidine kinase"/>
    <property type="match status" value="1"/>
</dbReference>
<dbReference type="SMART" id="SM00387">
    <property type="entry name" value="HATPase_c"/>
    <property type="match status" value="1"/>
</dbReference>
<dbReference type="SUPFAM" id="SSF52172">
    <property type="entry name" value="CheY-like"/>
    <property type="match status" value="1"/>
</dbReference>
<evidence type="ECO:0000313" key="17">
    <source>
        <dbReference type="EMBL" id="QDH22699.1"/>
    </source>
</evidence>
<gene>
    <name evidence="17" type="ORF">FFV09_18745</name>
</gene>
<feature type="domain" description="PAS" evidence="16">
    <location>
        <begin position="217"/>
        <end position="262"/>
    </location>
</feature>
<comment type="similarity">
    <text evidence="2">In the N-terminal section; belongs to the phytochrome family.</text>
</comment>
<dbReference type="InterPro" id="IPR036097">
    <property type="entry name" value="HisK_dim/P_sf"/>
</dbReference>
<dbReference type="Gene3D" id="1.10.287.130">
    <property type="match status" value="1"/>
</dbReference>
<evidence type="ECO:0000256" key="5">
    <source>
        <dbReference type="ARBA" id="ARBA00022679"/>
    </source>
</evidence>
<dbReference type="Pfam" id="PF14417">
    <property type="entry name" value="MEDS"/>
    <property type="match status" value="1"/>
</dbReference>
<dbReference type="Gene3D" id="3.40.50.2300">
    <property type="match status" value="1"/>
</dbReference>
<dbReference type="Gene3D" id="3.30.565.10">
    <property type="entry name" value="Histidine kinase-like ATPase, C-terminal domain"/>
    <property type="match status" value="1"/>
</dbReference>
<dbReference type="PROSITE" id="PS50112">
    <property type="entry name" value="PAS"/>
    <property type="match status" value="2"/>
</dbReference>
<dbReference type="GO" id="GO:0005524">
    <property type="term" value="F:ATP binding"/>
    <property type="evidence" value="ECO:0007669"/>
    <property type="project" value="UniProtKB-KW"/>
</dbReference>
<evidence type="ECO:0000259" key="14">
    <source>
        <dbReference type="PROSITE" id="PS50109"/>
    </source>
</evidence>
<proteinExistence type="inferred from homology"/>
<dbReference type="InterPro" id="IPR013656">
    <property type="entry name" value="PAS_4"/>
</dbReference>
<dbReference type="OrthoDB" id="9790669at2"/>
<evidence type="ECO:0000256" key="9">
    <source>
        <dbReference type="ARBA" id="ARBA00023012"/>
    </source>
</evidence>
<dbReference type="Pfam" id="PF00512">
    <property type="entry name" value="HisKA"/>
    <property type="match status" value="1"/>
</dbReference>
<dbReference type="PRINTS" id="PR00344">
    <property type="entry name" value="BCTRLSENSOR"/>
</dbReference>
<dbReference type="NCBIfam" id="TIGR00229">
    <property type="entry name" value="sensory_box"/>
    <property type="match status" value="2"/>
</dbReference>
<organism evidence="17 18">
    <name type="scientific">Saccharibacillus brassicae</name>
    <dbReference type="NCBI Taxonomy" id="2583377"/>
    <lineage>
        <taxon>Bacteria</taxon>
        <taxon>Bacillati</taxon>
        <taxon>Bacillota</taxon>
        <taxon>Bacilli</taxon>
        <taxon>Bacillales</taxon>
        <taxon>Paenibacillaceae</taxon>
        <taxon>Saccharibacillus</taxon>
    </lineage>
</organism>
<evidence type="ECO:0000259" key="15">
    <source>
        <dbReference type="PROSITE" id="PS50110"/>
    </source>
</evidence>
<dbReference type="CDD" id="cd00082">
    <property type="entry name" value="HisKA"/>
    <property type="match status" value="1"/>
</dbReference>
<dbReference type="InterPro" id="IPR004358">
    <property type="entry name" value="Sig_transdc_His_kin-like_C"/>
</dbReference>
<evidence type="ECO:0000256" key="2">
    <source>
        <dbReference type="ARBA" id="ARBA00006402"/>
    </source>
</evidence>
<sequence>MSERIMELNRMVNVSAGGHILYLYDDADQYARNAAAYAVSGAQGGGLTIMIDHQEQLGSIRALAEPALSEEERARIVYVDADEFYASHGSFDYKTVVKHSGELLAPYEGNTGGMRTWAQIAWDSEHSVESELEHFEELSERTVHNAGLLSVCAYRSGSLSAALQIKLLRSHDYIMTDDELSDTDLSGRSAGALFPSLSAQREQEELQLDAQERLEASARQLERIIANNLDPVALFDEEGRLVKVNEAFERIFGWPAAEFVGRGERQLRERIGLHGVTDHWLDLPSVKEAAEESGIGIGRARQIEATARTRIGEPLDLLLTSFALGDADKPAGCAIIYRDITDFRNSDRRLRESIERYTSLKKHNHDAVFSIDREGRVINTNPAAQNLTGLKTEDMIGRLFAEWMSEGTLEDILREAAIGDETVHPSIRIRRADGSESEVLTSTAPIIVGGERVGCYVLAKDITEHKRLLIEKQTAEEMNQAKSEFLAVMSHEIRTPMNGVIALTQLLLETDGLNDEQREYVEVIRRSGDSLLGIVNDILDFSKIEAGKTELQNEPMNLREDVARSFDILLADARDKQLELGLSVAPRVPDIVVSDPNKLRRILINLVGNAIKYTEKGGVFVSVDSERSEREGHLRLVFRIRDTGVGIPQEQTQYLFDPFYQLDNFMTRKSEGSGLGLAITKRLIELMDGEIGVRSKPGEGSVFHFTIEATLPDFDQRPADDLASLPLPAKQPVALRVLVAEDNRVNQLVMERLLGRLGYESDLARDGQEAVEAVARRRYDVILMDVRMPRMDGFEAVRRIREQPPEWGSPYIVAVTANAMQGDRQRCLDAGMDEYMNKPIDAKRLSELLHEAERRIRQSE</sequence>
<evidence type="ECO:0000256" key="3">
    <source>
        <dbReference type="ARBA" id="ARBA00012438"/>
    </source>
</evidence>
<reference evidence="17 18" key="1">
    <citation type="submission" date="2019-06" db="EMBL/GenBank/DDBJ databases">
        <title>Saccharibacillus brassicae sp. nov., an endophytic bacterium isolated from Chinese cabbage seeds (Brassica pekinensis).</title>
        <authorList>
            <person name="Jiang L."/>
            <person name="Lee J."/>
            <person name="Kim S.W."/>
        </authorList>
    </citation>
    <scope>NUCLEOTIDE SEQUENCE [LARGE SCALE GENOMIC DNA]</scope>
    <source>
        <strain evidence="18">KCTC 43072 / ATSA2</strain>
    </source>
</reference>
<dbReference type="Pfam" id="PF02518">
    <property type="entry name" value="HATPase_c"/>
    <property type="match status" value="1"/>
</dbReference>
<dbReference type="InterPro" id="IPR003594">
    <property type="entry name" value="HATPase_dom"/>
</dbReference>
<feature type="modified residue" description="4-aspartylphosphate" evidence="13">
    <location>
        <position position="785"/>
    </location>
</feature>
<keyword evidence="7" id="KW-0418">Kinase</keyword>
<dbReference type="RefSeq" id="WP_141449240.1">
    <property type="nucleotide sequence ID" value="NZ_CP041217.1"/>
</dbReference>
<keyword evidence="18" id="KW-1185">Reference proteome</keyword>
<dbReference type="SMART" id="SM00448">
    <property type="entry name" value="REC"/>
    <property type="match status" value="1"/>
</dbReference>
<dbReference type="PANTHER" id="PTHR45339:SF1">
    <property type="entry name" value="HYBRID SIGNAL TRANSDUCTION HISTIDINE KINASE J"/>
    <property type="match status" value="1"/>
</dbReference>
<keyword evidence="5" id="KW-0808">Transferase</keyword>
<dbReference type="InterPro" id="IPR025847">
    <property type="entry name" value="MEDS_domain"/>
</dbReference>